<organism evidence="1 2">
    <name type="scientific">Nephila pilipes</name>
    <name type="common">Giant wood spider</name>
    <name type="synonym">Nephila maculata</name>
    <dbReference type="NCBI Taxonomy" id="299642"/>
    <lineage>
        <taxon>Eukaryota</taxon>
        <taxon>Metazoa</taxon>
        <taxon>Ecdysozoa</taxon>
        <taxon>Arthropoda</taxon>
        <taxon>Chelicerata</taxon>
        <taxon>Arachnida</taxon>
        <taxon>Araneae</taxon>
        <taxon>Araneomorphae</taxon>
        <taxon>Entelegynae</taxon>
        <taxon>Araneoidea</taxon>
        <taxon>Nephilidae</taxon>
        <taxon>Nephila</taxon>
    </lineage>
</organism>
<sequence>MKLRNILDGREVVLKSSEIDEISRVSIRVPDRDICVEMEHRGLALTFDFKELSNNCQIYLLVGADFNRDLIKGFQRLNSSLVDIEIIFGGSLQGRCDEPTDSTLVNFILSEKESISPEIRRFWELESLGIRGDKMDTSMEDKEGLKEFNE</sequence>
<protein>
    <submittedName>
        <fullName evidence="1">Uncharacterized protein</fullName>
    </submittedName>
</protein>
<gene>
    <name evidence="1" type="primary">AVEN_157406_1</name>
    <name evidence="1" type="ORF">NPIL_531181</name>
</gene>
<dbReference type="OrthoDB" id="6427575at2759"/>
<dbReference type="AlphaFoldDB" id="A0A8X6NFX7"/>
<dbReference type="EMBL" id="BMAW01057459">
    <property type="protein sequence ID" value="GFT11231.1"/>
    <property type="molecule type" value="Genomic_DNA"/>
</dbReference>
<reference evidence="1" key="1">
    <citation type="submission" date="2020-08" db="EMBL/GenBank/DDBJ databases">
        <title>Multicomponent nature underlies the extraordinary mechanical properties of spider dragline silk.</title>
        <authorList>
            <person name="Kono N."/>
            <person name="Nakamura H."/>
            <person name="Mori M."/>
            <person name="Yoshida Y."/>
            <person name="Ohtoshi R."/>
            <person name="Malay A.D."/>
            <person name="Moran D.A.P."/>
            <person name="Tomita M."/>
            <person name="Numata K."/>
            <person name="Arakawa K."/>
        </authorList>
    </citation>
    <scope>NUCLEOTIDE SEQUENCE</scope>
</reference>
<accession>A0A8X6NFX7</accession>
<evidence type="ECO:0000313" key="1">
    <source>
        <dbReference type="EMBL" id="GFT11231.1"/>
    </source>
</evidence>
<comment type="caution">
    <text evidence="1">The sequence shown here is derived from an EMBL/GenBank/DDBJ whole genome shotgun (WGS) entry which is preliminary data.</text>
</comment>
<proteinExistence type="predicted"/>
<keyword evidence="2" id="KW-1185">Reference proteome</keyword>
<name>A0A8X6NFX7_NEPPI</name>
<dbReference type="Proteomes" id="UP000887013">
    <property type="component" value="Unassembled WGS sequence"/>
</dbReference>
<evidence type="ECO:0000313" key="2">
    <source>
        <dbReference type="Proteomes" id="UP000887013"/>
    </source>
</evidence>